<accession>A0A5K7YR55</accession>
<reference evidence="1 2" key="1">
    <citation type="submission" date="2019-11" db="EMBL/GenBank/DDBJ databases">
        <title>Comparative genomics of hydrocarbon-degrading Desulfosarcina strains.</title>
        <authorList>
            <person name="Watanabe M."/>
            <person name="Kojima H."/>
            <person name="Fukui M."/>
        </authorList>
    </citation>
    <scope>NUCLEOTIDE SEQUENCE [LARGE SCALE GENOMIC DNA]</scope>
    <source>
        <strain evidence="1 2">PL12</strain>
    </source>
</reference>
<evidence type="ECO:0008006" key="3">
    <source>
        <dbReference type="Google" id="ProtNLM"/>
    </source>
</evidence>
<protein>
    <recommendedName>
        <fullName evidence="3">Histidine phosphatase family protein</fullName>
    </recommendedName>
</protein>
<keyword evidence="2" id="KW-1185">Reference proteome</keyword>
<name>A0A5K7YR55_9BACT</name>
<dbReference type="EMBL" id="AP021874">
    <property type="protein sequence ID" value="BBO70389.1"/>
    <property type="molecule type" value="Genomic_DNA"/>
</dbReference>
<sequence>MEIGPVAELPALNSFFERPRDREPNLAALRAFLAGQPADGPLIVLVTHFVTISAITGEAVSPGEGVVARLTGGGGVAVLGRLDFDF</sequence>
<proteinExistence type="predicted"/>
<dbReference type="OrthoDB" id="8685508at2"/>
<dbReference type="AlphaFoldDB" id="A0A5K7YR55"/>
<dbReference type="Proteomes" id="UP000427906">
    <property type="component" value="Chromosome"/>
</dbReference>
<evidence type="ECO:0000313" key="2">
    <source>
        <dbReference type="Proteomes" id="UP000427906"/>
    </source>
</evidence>
<gene>
    <name evidence="1" type="ORF">DSCA_43190</name>
</gene>
<organism evidence="1 2">
    <name type="scientific">Desulfosarcina alkanivorans</name>
    <dbReference type="NCBI Taxonomy" id="571177"/>
    <lineage>
        <taxon>Bacteria</taxon>
        <taxon>Pseudomonadati</taxon>
        <taxon>Thermodesulfobacteriota</taxon>
        <taxon>Desulfobacteria</taxon>
        <taxon>Desulfobacterales</taxon>
        <taxon>Desulfosarcinaceae</taxon>
        <taxon>Desulfosarcina</taxon>
    </lineage>
</organism>
<dbReference type="RefSeq" id="WP_155318342.1">
    <property type="nucleotide sequence ID" value="NZ_AP021874.1"/>
</dbReference>
<dbReference type="KEGG" id="dalk:DSCA_43190"/>
<evidence type="ECO:0000313" key="1">
    <source>
        <dbReference type="EMBL" id="BBO70389.1"/>
    </source>
</evidence>